<dbReference type="AlphaFoldDB" id="A0A811UZW9"/>
<feature type="region of interest" description="Disordered" evidence="1">
    <location>
        <begin position="43"/>
        <end position="111"/>
    </location>
</feature>
<feature type="compositionally biased region" description="Basic and acidic residues" evidence="1">
    <location>
        <begin position="65"/>
        <end position="77"/>
    </location>
</feature>
<proteinExistence type="predicted"/>
<evidence type="ECO:0000313" key="2">
    <source>
        <dbReference type="EMBL" id="CAD7004400.1"/>
    </source>
</evidence>
<comment type="caution">
    <text evidence="2">The sequence shown here is derived from an EMBL/GenBank/DDBJ whole genome shotgun (WGS) entry which is preliminary data.</text>
</comment>
<dbReference type="EMBL" id="CAJHJT010000034">
    <property type="protein sequence ID" value="CAD7004400.1"/>
    <property type="molecule type" value="Genomic_DNA"/>
</dbReference>
<gene>
    <name evidence="2" type="ORF">CCAP1982_LOCUS12810</name>
</gene>
<name>A0A811UZW9_CERCA</name>
<evidence type="ECO:0000256" key="1">
    <source>
        <dbReference type="SAM" id="MobiDB-lite"/>
    </source>
</evidence>
<feature type="compositionally biased region" description="Basic residues" evidence="1">
    <location>
        <begin position="102"/>
        <end position="111"/>
    </location>
</feature>
<accession>A0A811UZW9</accession>
<feature type="compositionally biased region" description="Polar residues" evidence="1">
    <location>
        <begin position="82"/>
        <end position="92"/>
    </location>
</feature>
<evidence type="ECO:0000313" key="3">
    <source>
        <dbReference type="Proteomes" id="UP000606786"/>
    </source>
</evidence>
<sequence length="111" mass="12658">MLNAFVRRSSVLSMRRLLLFGADVLTFRRSVIVPLLCHLNIKKKKKQKKTNERNRKRKKIQNNAVDKHNAGFHHAPDIDVFASSTTAQTSRRNPVEGGTHTAHNRRTLSSS</sequence>
<reference evidence="2" key="1">
    <citation type="submission" date="2020-11" db="EMBL/GenBank/DDBJ databases">
        <authorList>
            <person name="Whitehead M."/>
        </authorList>
    </citation>
    <scope>NUCLEOTIDE SEQUENCE</scope>
    <source>
        <strain evidence="2">EGII</strain>
    </source>
</reference>
<organism evidence="2 3">
    <name type="scientific">Ceratitis capitata</name>
    <name type="common">Mediterranean fruit fly</name>
    <name type="synonym">Tephritis capitata</name>
    <dbReference type="NCBI Taxonomy" id="7213"/>
    <lineage>
        <taxon>Eukaryota</taxon>
        <taxon>Metazoa</taxon>
        <taxon>Ecdysozoa</taxon>
        <taxon>Arthropoda</taxon>
        <taxon>Hexapoda</taxon>
        <taxon>Insecta</taxon>
        <taxon>Pterygota</taxon>
        <taxon>Neoptera</taxon>
        <taxon>Endopterygota</taxon>
        <taxon>Diptera</taxon>
        <taxon>Brachycera</taxon>
        <taxon>Muscomorpha</taxon>
        <taxon>Tephritoidea</taxon>
        <taxon>Tephritidae</taxon>
        <taxon>Ceratitis</taxon>
        <taxon>Ceratitis</taxon>
    </lineage>
</organism>
<keyword evidence="3" id="KW-1185">Reference proteome</keyword>
<protein>
    <submittedName>
        <fullName evidence="2">(Mediterranean fruit fly) hypothetical protein</fullName>
    </submittedName>
</protein>
<dbReference type="Proteomes" id="UP000606786">
    <property type="component" value="Unassembled WGS sequence"/>
</dbReference>
<feature type="compositionally biased region" description="Basic residues" evidence="1">
    <location>
        <begin position="43"/>
        <end position="60"/>
    </location>
</feature>